<evidence type="ECO:0000313" key="1">
    <source>
        <dbReference type="EMBL" id="CAG5059250.1"/>
    </source>
</evidence>
<protein>
    <submittedName>
        <fullName evidence="1">(apollo) hypothetical protein</fullName>
    </submittedName>
</protein>
<keyword evidence="2" id="KW-1185">Reference proteome</keyword>
<accession>A0A8S3YA78</accession>
<dbReference type="AlphaFoldDB" id="A0A8S3YA78"/>
<dbReference type="EMBL" id="CAJQZP010001697">
    <property type="protein sequence ID" value="CAG5059250.1"/>
    <property type="molecule type" value="Genomic_DNA"/>
</dbReference>
<proteinExistence type="predicted"/>
<dbReference type="Proteomes" id="UP000691718">
    <property type="component" value="Unassembled WGS sequence"/>
</dbReference>
<sequence length="248" mass="27953">MDNESLIRICATAFSEEEVEYSKDLLFSSIKNIQKKVSRRKQGKKQRNLEDIICVFKVTEPDLMPVFVARDLQKLPPVTFDHVDVTKLLKDLLIMRNEISDIKNNYATVNQLDELKKDLESNRPVASFLTGNININKRGGYMLDSGPVGLSPTGNESLSRHSISQHREPSKYRSLVRANEAEKSSAAALINSTLLDNEMCTALSKSPVCAKLTNETKQPTMAQIVSNGEWKTQNKPTDEWITVQKKKV</sequence>
<reference evidence="1" key="1">
    <citation type="submission" date="2021-04" db="EMBL/GenBank/DDBJ databases">
        <authorList>
            <person name="Tunstrom K."/>
        </authorList>
    </citation>
    <scope>NUCLEOTIDE SEQUENCE</scope>
</reference>
<organism evidence="1 2">
    <name type="scientific">Parnassius apollo</name>
    <name type="common">Apollo butterfly</name>
    <name type="synonym">Papilio apollo</name>
    <dbReference type="NCBI Taxonomy" id="110799"/>
    <lineage>
        <taxon>Eukaryota</taxon>
        <taxon>Metazoa</taxon>
        <taxon>Ecdysozoa</taxon>
        <taxon>Arthropoda</taxon>
        <taxon>Hexapoda</taxon>
        <taxon>Insecta</taxon>
        <taxon>Pterygota</taxon>
        <taxon>Neoptera</taxon>
        <taxon>Endopterygota</taxon>
        <taxon>Lepidoptera</taxon>
        <taxon>Glossata</taxon>
        <taxon>Ditrysia</taxon>
        <taxon>Papilionoidea</taxon>
        <taxon>Papilionidae</taxon>
        <taxon>Parnassiinae</taxon>
        <taxon>Parnassini</taxon>
        <taxon>Parnassius</taxon>
        <taxon>Parnassius</taxon>
    </lineage>
</organism>
<evidence type="ECO:0000313" key="2">
    <source>
        <dbReference type="Proteomes" id="UP000691718"/>
    </source>
</evidence>
<dbReference type="OrthoDB" id="7472940at2759"/>
<gene>
    <name evidence="1" type="ORF">PAPOLLO_LOCUS27944</name>
</gene>
<name>A0A8S3YA78_PARAO</name>
<comment type="caution">
    <text evidence="1">The sequence shown here is derived from an EMBL/GenBank/DDBJ whole genome shotgun (WGS) entry which is preliminary data.</text>
</comment>